<evidence type="ECO:0000313" key="1">
    <source>
        <dbReference type="EMBL" id="MBM7836993.1"/>
    </source>
</evidence>
<gene>
    <name evidence="1" type="ORF">JOC54_000224</name>
</gene>
<accession>A0ABS2SN94</accession>
<dbReference type="EMBL" id="JAFBCV010000001">
    <property type="protein sequence ID" value="MBM7836993.1"/>
    <property type="molecule type" value="Genomic_DNA"/>
</dbReference>
<evidence type="ECO:0000313" key="2">
    <source>
        <dbReference type="Proteomes" id="UP001179280"/>
    </source>
</evidence>
<dbReference type="Proteomes" id="UP001179280">
    <property type="component" value="Unassembled WGS sequence"/>
</dbReference>
<dbReference type="RefSeq" id="WP_204463755.1">
    <property type="nucleotide sequence ID" value="NZ_JAFBCV010000001.1"/>
</dbReference>
<reference evidence="1" key="1">
    <citation type="submission" date="2021-01" db="EMBL/GenBank/DDBJ databases">
        <title>Genomic Encyclopedia of Type Strains, Phase IV (KMG-IV): sequencing the most valuable type-strain genomes for metagenomic binning, comparative biology and taxonomic classification.</title>
        <authorList>
            <person name="Goeker M."/>
        </authorList>
    </citation>
    <scope>NUCLEOTIDE SEQUENCE</scope>
    <source>
        <strain evidence="1">DSM 21943</strain>
    </source>
</reference>
<sequence>MFDIVQEPKGEIYSELLDVLFEVSDRFELILRNDMLGKNKKKAIDSYELILAKLAPYLIEMNEKSEWASNRLVGGATAFVYEYKATEEAKLVIKQLSDSLYQWIMPKLPEDLSFYKNGRVVIAVSSHEEFATLFPDHTHNAERTLRKLNHIEGLLLER</sequence>
<name>A0ABS2SN94_9BACI</name>
<comment type="caution">
    <text evidence="1">The sequence shown here is derived from an EMBL/GenBank/DDBJ whole genome shotgun (WGS) entry which is preliminary data.</text>
</comment>
<organism evidence="1 2">
    <name type="scientific">Shouchella xiaoxiensis</name>
    <dbReference type="NCBI Taxonomy" id="766895"/>
    <lineage>
        <taxon>Bacteria</taxon>
        <taxon>Bacillati</taxon>
        <taxon>Bacillota</taxon>
        <taxon>Bacilli</taxon>
        <taxon>Bacillales</taxon>
        <taxon>Bacillaceae</taxon>
        <taxon>Shouchella</taxon>
    </lineage>
</organism>
<protein>
    <recommendedName>
        <fullName evidence="3">Stage III sporulation protein AH</fullName>
    </recommendedName>
</protein>
<evidence type="ECO:0008006" key="3">
    <source>
        <dbReference type="Google" id="ProtNLM"/>
    </source>
</evidence>
<proteinExistence type="predicted"/>
<keyword evidence="2" id="KW-1185">Reference proteome</keyword>